<dbReference type="EMBL" id="CAMAPC010000003">
    <property type="protein sequence ID" value="CAH9053423.1"/>
    <property type="molecule type" value="Genomic_DNA"/>
</dbReference>
<dbReference type="RefSeq" id="WP_261593698.1">
    <property type="nucleotide sequence ID" value="NZ_CAMAPC010000003.1"/>
</dbReference>
<comment type="caution">
    <text evidence="2">The sequence shown here is derived from an EMBL/GenBank/DDBJ whole genome shotgun (WGS) entry which is preliminary data.</text>
</comment>
<dbReference type="CDD" id="cd00093">
    <property type="entry name" value="HTH_XRE"/>
    <property type="match status" value="1"/>
</dbReference>
<gene>
    <name evidence="2" type="ORF">PSECIP111854_01168</name>
    <name evidence="3" type="ORF">PSECIP111951_02474</name>
</gene>
<proteinExistence type="predicted"/>
<dbReference type="EMBL" id="CAMAPD010000011">
    <property type="protein sequence ID" value="CAH9061359.1"/>
    <property type="molecule type" value="Genomic_DNA"/>
</dbReference>
<protein>
    <recommendedName>
        <fullName evidence="1">HTH cro/C1-type domain-containing protein</fullName>
    </recommendedName>
</protein>
<dbReference type="Proteomes" id="UP001152485">
    <property type="component" value="Unassembled WGS sequence"/>
</dbReference>
<sequence>MKINATLILKLRAQQSWSQEELAIASGLNLRTIQRIEKDATASLQSKKALASAFDINIHELDDEESVKVTKYEFKTLEIAHNEGFLAGLKKQKLPDLASILNKEGQHGWMLVQVLTPEITQGVWTGQTGSMIAILQRAYT</sequence>
<dbReference type="InterPro" id="IPR010982">
    <property type="entry name" value="Lambda_DNA-bd_dom_sf"/>
</dbReference>
<evidence type="ECO:0000313" key="4">
    <source>
        <dbReference type="Proteomes" id="UP001152467"/>
    </source>
</evidence>
<dbReference type="SMART" id="SM00530">
    <property type="entry name" value="HTH_XRE"/>
    <property type="match status" value="1"/>
</dbReference>
<organism evidence="2 4">
    <name type="scientific">Pseudoalteromonas holothuriae</name>
    <dbReference type="NCBI Taxonomy" id="2963714"/>
    <lineage>
        <taxon>Bacteria</taxon>
        <taxon>Pseudomonadati</taxon>
        <taxon>Pseudomonadota</taxon>
        <taxon>Gammaproteobacteria</taxon>
        <taxon>Alteromonadales</taxon>
        <taxon>Pseudoalteromonadaceae</taxon>
        <taxon>Pseudoalteromonas</taxon>
    </lineage>
</organism>
<accession>A0A9W4QTZ0</accession>
<evidence type="ECO:0000313" key="5">
    <source>
        <dbReference type="Proteomes" id="UP001152485"/>
    </source>
</evidence>
<dbReference type="Proteomes" id="UP001152467">
    <property type="component" value="Unassembled WGS sequence"/>
</dbReference>
<evidence type="ECO:0000313" key="3">
    <source>
        <dbReference type="EMBL" id="CAH9061359.1"/>
    </source>
</evidence>
<dbReference type="AlphaFoldDB" id="A0A9W4QTZ0"/>
<dbReference type="PROSITE" id="PS50943">
    <property type="entry name" value="HTH_CROC1"/>
    <property type="match status" value="1"/>
</dbReference>
<feature type="domain" description="HTH cro/C1-type" evidence="1">
    <location>
        <begin position="8"/>
        <end position="61"/>
    </location>
</feature>
<dbReference type="InterPro" id="IPR001387">
    <property type="entry name" value="Cro/C1-type_HTH"/>
</dbReference>
<dbReference type="Pfam" id="PF01381">
    <property type="entry name" value="HTH_3"/>
    <property type="match status" value="1"/>
</dbReference>
<evidence type="ECO:0000313" key="2">
    <source>
        <dbReference type="EMBL" id="CAH9053423.1"/>
    </source>
</evidence>
<dbReference type="Pfam" id="PF13783">
    <property type="entry name" value="DUF4177"/>
    <property type="match status" value="1"/>
</dbReference>
<dbReference type="InterPro" id="IPR025234">
    <property type="entry name" value="YjzH-like"/>
</dbReference>
<dbReference type="Gene3D" id="1.10.260.40">
    <property type="entry name" value="lambda repressor-like DNA-binding domains"/>
    <property type="match status" value="1"/>
</dbReference>
<dbReference type="GO" id="GO:0003677">
    <property type="term" value="F:DNA binding"/>
    <property type="evidence" value="ECO:0007669"/>
    <property type="project" value="InterPro"/>
</dbReference>
<evidence type="ECO:0000259" key="1">
    <source>
        <dbReference type="PROSITE" id="PS50943"/>
    </source>
</evidence>
<reference evidence="2 5" key="1">
    <citation type="submission" date="2022-07" db="EMBL/GenBank/DDBJ databases">
        <authorList>
            <person name="Criscuolo A."/>
        </authorList>
    </citation>
    <scope>NUCLEOTIDE SEQUENCE</scope>
    <source>
        <strain evidence="5">CIP 111951</strain>
        <strain evidence="2">CIP111854</strain>
        <strain evidence="3">CIP111951</strain>
    </source>
</reference>
<name>A0A9W4QTZ0_9GAMM</name>
<dbReference type="SUPFAM" id="SSF47413">
    <property type="entry name" value="lambda repressor-like DNA-binding domains"/>
    <property type="match status" value="1"/>
</dbReference>
<keyword evidence="4" id="KW-1185">Reference proteome</keyword>